<dbReference type="EMBL" id="BAABHB010000003">
    <property type="protein sequence ID" value="GAA4403616.1"/>
    <property type="molecule type" value="Genomic_DNA"/>
</dbReference>
<evidence type="ECO:0008006" key="3">
    <source>
        <dbReference type="Google" id="ProtNLM"/>
    </source>
</evidence>
<sequence length="156" mass="17519">MKNLWIILAICWLVGGACRRKDAEPQRISCDDFVKTAAEANPLILGRWQWEQTYTFLRGMTAPRIETPQSAGYSEELVFNPGGTVESYRNGQLLATQRYTIQDVPGEATLYLHLTELNGTAVPSATDLPLLRICPDRLTLSYSYNDSGGDKTYRKL</sequence>
<evidence type="ECO:0000313" key="2">
    <source>
        <dbReference type="Proteomes" id="UP001500936"/>
    </source>
</evidence>
<dbReference type="RefSeq" id="WP_345266530.1">
    <property type="nucleotide sequence ID" value="NZ_BAABHB010000003.1"/>
</dbReference>
<organism evidence="1 2">
    <name type="scientific">Nibrella viscosa</name>
    <dbReference type="NCBI Taxonomy" id="1084524"/>
    <lineage>
        <taxon>Bacteria</taxon>
        <taxon>Pseudomonadati</taxon>
        <taxon>Bacteroidota</taxon>
        <taxon>Cytophagia</taxon>
        <taxon>Cytophagales</taxon>
        <taxon>Spirosomataceae</taxon>
        <taxon>Nibrella</taxon>
    </lineage>
</organism>
<proteinExistence type="predicted"/>
<name>A0ABP8KC83_9BACT</name>
<reference evidence="2" key="1">
    <citation type="journal article" date="2019" name="Int. J. Syst. Evol. Microbiol.">
        <title>The Global Catalogue of Microorganisms (GCM) 10K type strain sequencing project: providing services to taxonomists for standard genome sequencing and annotation.</title>
        <authorList>
            <consortium name="The Broad Institute Genomics Platform"/>
            <consortium name="The Broad Institute Genome Sequencing Center for Infectious Disease"/>
            <person name="Wu L."/>
            <person name="Ma J."/>
        </authorList>
    </citation>
    <scope>NUCLEOTIDE SEQUENCE [LARGE SCALE GENOMIC DNA]</scope>
    <source>
        <strain evidence="2">JCM 17925</strain>
    </source>
</reference>
<comment type="caution">
    <text evidence="1">The sequence shown here is derived from an EMBL/GenBank/DDBJ whole genome shotgun (WGS) entry which is preliminary data.</text>
</comment>
<keyword evidence="2" id="KW-1185">Reference proteome</keyword>
<dbReference type="Proteomes" id="UP001500936">
    <property type="component" value="Unassembled WGS sequence"/>
</dbReference>
<gene>
    <name evidence="1" type="ORF">GCM10023187_19880</name>
</gene>
<protein>
    <recommendedName>
        <fullName evidence="3">Lipocalin-like domain-containing protein</fullName>
    </recommendedName>
</protein>
<dbReference type="PROSITE" id="PS51257">
    <property type="entry name" value="PROKAR_LIPOPROTEIN"/>
    <property type="match status" value="1"/>
</dbReference>
<accession>A0ABP8KC83</accession>
<evidence type="ECO:0000313" key="1">
    <source>
        <dbReference type="EMBL" id="GAA4403616.1"/>
    </source>
</evidence>